<dbReference type="InterPro" id="IPR037479">
    <property type="entry name" value="Tauto_MSAD"/>
</dbReference>
<dbReference type="EMBL" id="LSBA01000006">
    <property type="protein sequence ID" value="KXZ21710.1"/>
    <property type="molecule type" value="Genomic_DNA"/>
</dbReference>
<sequence>MPLLRFDVIEGRDNTSLKKLLDTAHSAMVEAFNVPVKDRYQIVHQLPAHELIIEDTGLGFNRSKDIVIISIVSKARTESQKETLYKLMADKLEAECGISPEDVMISITENGNADWSFGLGEAQFSTGKL</sequence>
<reference evidence="2" key="1">
    <citation type="submission" date="2016-02" db="EMBL/GenBank/DDBJ databases">
        <authorList>
            <person name="Dunlap C."/>
        </authorList>
    </citation>
    <scope>NUCLEOTIDE SEQUENCE [LARGE SCALE GENOMIC DNA]</scope>
    <source>
        <strain evidence="2">NRRL B-41092</strain>
    </source>
</reference>
<evidence type="ECO:0000313" key="1">
    <source>
        <dbReference type="EMBL" id="KXZ21710.1"/>
    </source>
</evidence>
<dbReference type="OrthoDB" id="9804765at2"/>
<dbReference type="PANTHER" id="PTHR38460:SF1">
    <property type="entry name" value="TAUTOMERASE YOLI-RELATED"/>
    <property type="match status" value="1"/>
</dbReference>
<dbReference type="AlphaFoldDB" id="A0A150F9R4"/>
<evidence type="ECO:0000313" key="2">
    <source>
        <dbReference type="Proteomes" id="UP000075430"/>
    </source>
</evidence>
<dbReference type="SUPFAM" id="SSF55331">
    <property type="entry name" value="Tautomerase/MIF"/>
    <property type="match status" value="1"/>
</dbReference>
<dbReference type="Gene3D" id="3.30.429.10">
    <property type="entry name" value="Macrophage Migration Inhibitory Factor"/>
    <property type="match status" value="1"/>
</dbReference>
<gene>
    <name evidence="1" type="ORF">AXI58_12210</name>
</gene>
<dbReference type="Proteomes" id="UP000075430">
    <property type="component" value="Unassembled WGS sequence"/>
</dbReference>
<organism evidence="1 2">
    <name type="scientific">Bacillus nakamurai</name>
    <dbReference type="NCBI Taxonomy" id="1793963"/>
    <lineage>
        <taxon>Bacteria</taxon>
        <taxon>Bacillati</taxon>
        <taxon>Bacillota</taxon>
        <taxon>Bacilli</taxon>
        <taxon>Bacillales</taxon>
        <taxon>Bacillaceae</taxon>
        <taxon>Bacillus</taxon>
    </lineage>
</organism>
<dbReference type="InterPro" id="IPR014347">
    <property type="entry name" value="Tautomerase/MIF_sf"/>
</dbReference>
<accession>A0A150F9R4</accession>
<comment type="caution">
    <text evidence="1">The sequence shown here is derived from an EMBL/GenBank/DDBJ whole genome shotgun (WGS) entry which is preliminary data.</text>
</comment>
<dbReference type="RefSeq" id="WP_061521074.1">
    <property type="nucleotide sequence ID" value="NZ_JARLZY010000005.1"/>
</dbReference>
<name>A0A150F9R4_9BACI</name>
<dbReference type="STRING" id="1793963.AXI58_12210"/>
<protein>
    <submittedName>
        <fullName evidence="1">Tautomerase</fullName>
    </submittedName>
</protein>
<dbReference type="PANTHER" id="PTHR38460">
    <property type="entry name" value="TAUTOMERASE YOLI-RELATED"/>
    <property type="match status" value="1"/>
</dbReference>
<proteinExistence type="predicted"/>
<dbReference type="Pfam" id="PF14552">
    <property type="entry name" value="Tautomerase_2"/>
    <property type="match status" value="1"/>
</dbReference>
<keyword evidence="2" id="KW-1185">Reference proteome</keyword>